<dbReference type="GeneID" id="106673935"/>
<evidence type="ECO:0000256" key="7">
    <source>
        <dbReference type="RuleBase" id="RU361218"/>
    </source>
</evidence>
<evidence type="ECO:0000256" key="1">
    <source>
        <dbReference type="ARBA" id="ARBA00004141"/>
    </source>
</evidence>
<dbReference type="InterPro" id="IPR000301">
    <property type="entry name" value="Tetraspanin_animals"/>
</dbReference>
<name>A0A8I6SCJ6_CIMLE</name>
<evidence type="ECO:0000256" key="3">
    <source>
        <dbReference type="ARBA" id="ARBA00022692"/>
    </source>
</evidence>
<dbReference type="InterPro" id="IPR018499">
    <property type="entry name" value="Tetraspanin/Peripherin"/>
</dbReference>
<evidence type="ECO:0000256" key="5">
    <source>
        <dbReference type="ARBA" id="ARBA00023136"/>
    </source>
</evidence>
<dbReference type="KEGG" id="clec:106673935"/>
<organism evidence="8 9">
    <name type="scientific">Cimex lectularius</name>
    <name type="common">Bed bug</name>
    <name type="synonym">Acanthia lectularia</name>
    <dbReference type="NCBI Taxonomy" id="79782"/>
    <lineage>
        <taxon>Eukaryota</taxon>
        <taxon>Metazoa</taxon>
        <taxon>Ecdysozoa</taxon>
        <taxon>Arthropoda</taxon>
        <taxon>Hexapoda</taxon>
        <taxon>Insecta</taxon>
        <taxon>Pterygota</taxon>
        <taxon>Neoptera</taxon>
        <taxon>Paraneoptera</taxon>
        <taxon>Hemiptera</taxon>
        <taxon>Heteroptera</taxon>
        <taxon>Panheteroptera</taxon>
        <taxon>Cimicomorpha</taxon>
        <taxon>Cimicidae</taxon>
        <taxon>Cimex</taxon>
    </lineage>
</organism>
<evidence type="ECO:0000256" key="6">
    <source>
        <dbReference type="PIRSR" id="PIRSR002419-1"/>
    </source>
</evidence>
<dbReference type="GO" id="GO:0005886">
    <property type="term" value="C:plasma membrane"/>
    <property type="evidence" value="ECO:0007669"/>
    <property type="project" value="TreeGrafter"/>
</dbReference>
<protein>
    <recommendedName>
        <fullName evidence="7">Tetraspanin</fullName>
    </recommendedName>
</protein>
<feature type="transmembrane region" description="Helical" evidence="7">
    <location>
        <begin position="79"/>
        <end position="100"/>
    </location>
</feature>
<feature type="transmembrane region" description="Helical" evidence="7">
    <location>
        <begin position="179"/>
        <end position="197"/>
    </location>
</feature>
<evidence type="ECO:0000313" key="8">
    <source>
        <dbReference type="EnsemblMetazoa" id="XP_014261813.1"/>
    </source>
</evidence>
<dbReference type="RefSeq" id="XP_014261813.1">
    <property type="nucleotide sequence ID" value="XM_014406327.1"/>
</dbReference>
<dbReference type="CDD" id="cd03127">
    <property type="entry name" value="tetraspanin_LEL"/>
    <property type="match status" value="1"/>
</dbReference>
<sequence length="231" mass="25737">MCEIRKVYLLIATVITGAIGMGMISLGQNKMIEAGFLDAFLSDHIHLGRTFISVGMMLIVIALVGMIGVLLHIDIMLQIYAGLMFTLVITQILIGFIIFYRMDLIRQTLNKTLEVKYQNYELYKAEIDRLQKISSCCGMSGPKEWKIKELPSSCCGRENGSCPVSSAYSSSCSEEAGRLLTYGFYFVAVLCFILVVFEVKCALCACCMTDPCALFSCITGYHRKKKKDSET</sequence>
<evidence type="ECO:0000313" key="9">
    <source>
        <dbReference type="Proteomes" id="UP000494040"/>
    </source>
</evidence>
<dbReference type="Gene3D" id="1.10.1450.10">
    <property type="entry name" value="Tetraspanin"/>
    <property type="match status" value="1"/>
</dbReference>
<feature type="disulfide bond" evidence="6">
    <location>
        <begin position="137"/>
        <end position="154"/>
    </location>
</feature>
<comment type="subcellular location">
    <subcellularLocation>
        <location evidence="1 7">Membrane</location>
        <topology evidence="1 7">Multi-pass membrane protein</topology>
    </subcellularLocation>
</comment>
<dbReference type="PIRSF" id="PIRSF002419">
    <property type="entry name" value="Tetraspanin"/>
    <property type="match status" value="1"/>
</dbReference>
<dbReference type="EnsemblMetazoa" id="XM_014406327.1">
    <property type="protein sequence ID" value="XP_014261813.1"/>
    <property type="gene ID" value="LOC106673935"/>
</dbReference>
<dbReference type="PANTHER" id="PTHR19282">
    <property type="entry name" value="TETRASPANIN"/>
    <property type="match status" value="1"/>
</dbReference>
<keyword evidence="3 7" id="KW-0812">Transmembrane</keyword>
<dbReference type="PANTHER" id="PTHR19282:SF544">
    <property type="entry name" value="TETRASPANIN"/>
    <property type="match status" value="1"/>
</dbReference>
<accession>A0A8I6SCJ6</accession>
<dbReference type="OMA" id="LHIDIML"/>
<keyword evidence="9" id="KW-1185">Reference proteome</keyword>
<keyword evidence="6" id="KW-1015">Disulfide bond</keyword>
<dbReference type="InterPro" id="IPR008952">
    <property type="entry name" value="Tetraspanin_EC2_sf"/>
</dbReference>
<comment type="similarity">
    <text evidence="2 7">Belongs to the tetraspanin (TM4SF) family.</text>
</comment>
<dbReference type="Pfam" id="PF00335">
    <property type="entry name" value="Tetraspanin"/>
    <property type="match status" value="1"/>
</dbReference>
<feature type="transmembrane region" description="Helical" evidence="7">
    <location>
        <begin position="47"/>
        <end position="73"/>
    </location>
</feature>
<dbReference type="SUPFAM" id="SSF48652">
    <property type="entry name" value="Tetraspanin"/>
    <property type="match status" value="1"/>
</dbReference>
<reference evidence="8" key="1">
    <citation type="submission" date="2022-01" db="UniProtKB">
        <authorList>
            <consortium name="EnsemblMetazoa"/>
        </authorList>
    </citation>
    <scope>IDENTIFICATION</scope>
</reference>
<proteinExistence type="inferred from homology"/>
<dbReference type="AlphaFoldDB" id="A0A8I6SCJ6"/>
<keyword evidence="5 7" id="KW-0472">Membrane</keyword>
<evidence type="ECO:0000256" key="2">
    <source>
        <dbReference type="ARBA" id="ARBA00006840"/>
    </source>
</evidence>
<dbReference type="OrthoDB" id="9836210at2759"/>
<keyword evidence="4 7" id="KW-1133">Transmembrane helix</keyword>
<feature type="transmembrane region" description="Helical" evidence="7">
    <location>
        <begin position="6"/>
        <end position="26"/>
    </location>
</feature>
<dbReference type="Proteomes" id="UP000494040">
    <property type="component" value="Unassembled WGS sequence"/>
</dbReference>
<evidence type="ECO:0000256" key="4">
    <source>
        <dbReference type="ARBA" id="ARBA00022989"/>
    </source>
</evidence>